<keyword evidence="5 8" id="KW-0067">ATP-binding</keyword>
<dbReference type="SUPFAM" id="SSF52540">
    <property type="entry name" value="P-loop containing nucleoside triphosphate hydrolases"/>
    <property type="match status" value="1"/>
</dbReference>
<dbReference type="InterPro" id="IPR017871">
    <property type="entry name" value="ABC_transporter-like_CS"/>
</dbReference>
<accession>A0A6G9YZ41</accession>
<dbReference type="GO" id="GO:0005886">
    <property type="term" value="C:plasma membrane"/>
    <property type="evidence" value="ECO:0007669"/>
    <property type="project" value="UniProtKB-SubCell"/>
</dbReference>
<protein>
    <submittedName>
        <fullName evidence="8">ATP-binding cassette domain-containing protein</fullName>
    </submittedName>
</protein>
<dbReference type="GO" id="GO:0016887">
    <property type="term" value="F:ATP hydrolysis activity"/>
    <property type="evidence" value="ECO:0007669"/>
    <property type="project" value="InterPro"/>
</dbReference>
<reference evidence="8 9" key="1">
    <citation type="journal article" date="2019" name="ACS Chem. Biol.">
        <title>Identification and Mobilization of a Cryptic Antibiotic Biosynthesis Gene Locus from a Human-Pathogenic Nocardia Isolate.</title>
        <authorList>
            <person name="Herisse M."/>
            <person name="Ishida K."/>
            <person name="Porter J.L."/>
            <person name="Howden B."/>
            <person name="Hertweck C."/>
            <person name="Stinear T.P."/>
            <person name="Pidot S.J."/>
        </authorList>
    </citation>
    <scope>NUCLEOTIDE SEQUENCE [LARGE SCALE GENOMIC DNA]</scope>
    <source>
        <strain evidence="8 9">AUSMDU00012715</strain>
    </source>
</reference>
<evidence type="ECO:0000259" key="7">
    <source>
        <dbReference type="PROSITE" id="PS50893"/>
    </source>
</evidence>
<comment type="subcellular location">
    <subcellularLocation>
        <location evidence="1">Cell membrane</location>
        <topology evidence="1">Peripheral membrane protein</topology>
    </subcellularLocation>
</comment>
<name>A0A6G9YZ41_9NOCA</name>
<dbReference type="GO" id="GO:0046677">
    <property type="term" value="P:response to antibiotic"/>
    <property type="evidence" value="ECO:0007669"/>
    <property type="project" value="UniProtKB-KW"/>
</dbReference>
<evidence type="ECO:0000313" key="9">
    <source>
        <dbReference type="Proteomes" id="UP000500953"/>
    </source>
</evidence>
<keyword evidence="4" id="KW-0547">Nucleotide-binding</keyword>
<comment type="similarity">
    <text evidence="2">Belongs to the ABC transporter superfamily.</text>
</comment>
<dbReference type="PANTHER" id="PTHR42711:SF5">
    <property type="entry name" value="ABC TRANSPORTER ATP-BINDING PROTEIN NATA"/>
    <property type="match status" value="1"/>
</dbReference>
<dbReference type="InterPro" id="IPR027417">
    <property type="entry name" value="P-loop_NTPase"/>
</dbReference>
<dbReference type="Pfam" id="PF00005">
    <property type="entry name" value="ABC_tran"/>
    <property type="match status" value="1"/>
</dbReference>
<dbReference type="Proteomes" id="UP000500953">
    <property type="component" value="Chromosome"/>
</dbReference>
<sequence length="265" mass="28979">MTGRIRGGKIDSCGYLRTRTVEHNPQDVIVEAAGLTKRFGPVTAVADFDLTVERGEIVGLLGVNGAGKTTTLHMLLGLTTPDSGSIRIFGSDYERHRHEILARLNFAASLVGLPGTLQVREVLDTYARLYSLRNPAAQISKLASLLELGPLLRRPVGSLSSGQQTRVQIAKAMLNEPELLILDEPTANLDPDNADRVRSVLTEFSRASGTAMVITSHNIREIEQMADRVLIMAAGRVVSRGTAHELTRKHGVRDLEELFIRVARQ</sequence>
<dbReference type="InterPro" id="IPR050763">
    <property type="entry name" value="ABC_transporter_ATP-binding"/>
</dbReference>
<organism evidence="8 9">
    <name type="scientific">Nocardia terpenica</name>
    <dbReference type="NCBI Taxonomy" id="455432"/>
    <lineage>
        <taxon>Bacteria</taxon>
        <taxon>Bacillati</taxon>
        <taxon>Actinomycetota</taxon>
        <taxon>Actinomycetes</taxon>
        <taxon>Mycobacteriales</taxon>
        <taxon>Nocardiaceae</taxon>
        <taxon>Nocardia</taxon>
    </lineage>
</organism>
<evidence type="ECO:0000256" key="3">
    <source>
        <dbReference type="ARBA" id="ARBA00022448"/>
    </source>
</evidence>
<dbReference type="RefSeq" id="WP_167485772.1">
    <property type="nucleotide sequence ID" value="NZ_CP046173.1"/>
</dbReference>
<dbReference type="PROSITE" id="PS50893">
    <property type="entry name" value="ABC_TRANSPORTER_2"/>
    <property type="match status" value="1"/>
</dbReference>
<gene>
    <name evidence="8" type="ORF">F6W96_09255</name>
</gene>
<evidence type="ECO:0000256" key="6">
    <source>
        <dbReference type="ARBA" id="ARBA00023251"/>
    </source>
</evidence>
<dbReference type="InterPro" id="IPR003593">
    <property type="entry name" value="AAA+_ATPase"/>
</dbReference>
<evidence type="ECO:0000256" key="2">
    <source>
        <dbReference type="ARBA" id="ARBA00005417"/>
    </source>
</evidence>
<feature type="domain" description="ABC transporter" evidence="7">
    <location>
        <begin position="30"/>
        <end position="259"/>
    </location>
</feature>
<keyword evidence="3" id="KW-0813">Transport</keyword>
<dbReference type="GO" id="GO:0005524">
    <property type="term" value="F:ATP binding"/>
    <property type="evidence" value="ECO:0007669"/>
    <property type="project" value="UniProtKB-KW"/>
</dbReference>
<dbReference type="PANTHER" id="PTHR42711">
    <property type="entry name" value="ABC TRANSPORTER ATP-BINDING PROTEIN"/>
    <property type="match status" value="1"/>
</dbReference>
<evidence type="ECO:0000256" key="4">
    <source>
        <dbReference type="ARBA" id="ARBA00022741"/>
    </source>
</evidence>
<dbReference type="Gene3D" id="3.40.50.300">
    <property type="entry name" value="P-loop containing nucleotide triphosphate hydrolases"/>
    <property type="match status" value="1"/>
</dbReference>
<dbReference type="CDD" id="cd03230">
    <property type="entry name" value="ABC_DR_subfamily_A"/>
    <property type="match status" value="1"/>
</dbReference>
<keyword evidence="6" id="KW-0046">Antibiotic resistance</keyword>
<dbReference type="InterPro" id="IPR003439">
    <property type="entry name" value="ABC_transporter-like_ATP-bd"/>
</dbReference>
<evidence type="ECO:0000256" key="5">
    <source>
        <dbReference type="ARBA" id="ARBA00022840"/>
    </source>
</evidence>
<dbReference type="PROSITE" id="PS00211">
    <property type="entry name" value="ABC_TRANSPORTER_1"/>
    <property type="match status" value="1"/>
</dbReference>
<dbReference type="AlphaFoldDB" id="A0A6G9YZ41"/>
<dbReference type="EMBL" id="CP046173">
    <property type="protein sequence ID" value="QIS18440.1"/>
    <property type="molecule type" value="Genomic_DNA"/>
</dbReference>
<dbReference type="SMART" id="SM00382">
    <property type="entry name" value="AAA"/>
    <property type="match status" value="1"/>
</dbReference>
<evidence type="ECO:0000256" key="1">
    <source>
        <dbReference type="ARBA" id="ARBA00004202"/>
    </source>
</evidence>
<proteinExistence type="inferred from homology"/>
<evidence type="ECO:0000313" key="8">
    <source>
        <dbReference type="EMBL" id="QIS18440.1"/>
    </source>
</evidence>